<dbReference type="OMA" id="AYIPHFQ"/>
<keyword evidence="3" id="KW-0833">Ubl conjugation pathway</keyword>
<keyword evidence="2" id="KW-0677">Repeat</keyword>
<dbReference type="Proteomes" id="UP000070544">
    <property type="component" value="Unassembled WGS sequence"/>
</dbReference>
<name>A0A139AXV6_GONPJ</name>
<evidence type="ECO:0000256" key="1">
    <source>
        <dbReference type="ARBA" id="ARBA00007657"/>
    </source>
</evidence>
<feature type="compositionally biased region" description="Basic and acidic residues" evidence="5">
    <location>
        <begin position="125"/>
        <end position="137"/>
    </location>
</feature>
<feature type="domain" description="TATA-binding protein interacting (TIP20)" evidence="6">
    <location>
        <begin position="1137"/>
        <end position="1300"/>
    </location>
</feature>
<sequence length="1355" mass="146737">MSSADSDFRYMAATDMAAALSSPTFTLDDTNERKVVSAILKLLEDVNGEVQNVAVKCLAPLVKKARDTSISDVSDRLCDLLVQKTREELRDIASIGLKTVIAEMPSADGSTASSSQSGSQAGSAGKEREKEREKREQTAAALAKRLAPKFVTMLKTGTPELLMDVLDLLSDLLTRFGSHILSLLSQIRAALLPLLDHARPAVRKRAATALGVLVGNEGDAEFAETVYELVKRASEKEKKGDWERLRTVLQAVGVLSRYSASRIGAHLDVIVPLVIKYAAVEDDELREICLQTLEILVLRCPSEITAHVGNIISLSLDYLKYDPNYAGDDDDEEDESKGDDDEMSEDAEDEDDGLDQDYSDDDDLSWKVRKSASRVLAAVVATRSSDAALLREIYATVAPALVRRFSEREEGVRVDVLGTFLALVRQTGDVDGTDLVSSEDGRGSKRRKANGGDKMETDIQSPRGLLRALIPKLSKALAKQITGKSIPTRQTSFQLLRELVRVLHGGLDVSFPLFVPAVVSSLSSPTSSSTTNSNLKIEVLEFLRVAFDEHADPSVFASSLDKLVPAVVDCCNDKFYKIVSEALKCATSHVGVLRPAERDGTGAVVAVKPPQKDAVKHITTLYDMVLLKLSTADADLEVKERALGLLGALVSQAGDLLPPAQLSSTVVPLLLDRLRNELTRLATVHVVSQIAAGPLAVAGTGLDLKPVLPDIIAEVSALLRKSQRQLRLASLVCLEDLITRFGRSGAVTEASFVLIISEVKPLMADTDWHVLPLALNVLAAVIYSAPPELVVRNDIVASLVKLVLENPQLVGSGLGLESIVHVWTALVRVGGSPVFRDAMGKLMDPVTSGKVISKSTYQAIATGVATLLLNAPMADRTSTVGALVSKVEDVNQPENVRLLALLTLGEVGRQIDLSQTNPKLHQTILGLFLHSSEETKSAAAFAMGNISVGNLTIYVPVLVDAIRQTGKNKYLALVALKETITRYTMQGQARGNSLIVAGRSASQGAPTSPVNPSSASLRAFPQAEQLWPLLFAAAEEAGEEGTRNVVAESLGRLSLSSPEKLLPELRARIQADKPATRAAVVTAVRYTFSDHTQHASYDDQLIPLVPEFMKLVKDDNLNVRRAALATLNSAAHNKPYLIRESLGELLPLLYEECNQRPELVRVVEMGPFKHRIDDGLDIRKLAYECMYTLLENLLPRIDLFTFLTRVIKGFGDEAQEVKVLVHLMFQRLGYIAPGMVSQRLDEVAELLKATVETKNKGNAVKQEIEKNAELVKSGIRCALVTARLSDPVASPRFDAFVKDLKSPKNALAEEVRQLQHEIDSISSGGIGLGLSSRRMPTAVNAGLSRSQGPTPMDLS</sequence>
<dbReference type="InterPro" id="IPR013932">
    <property type="entry name" value="TATA-bd_TIP120"/>
</dbReference>
<evidence type="ECO:0000256" key="3">
    <source>
        <dbReference type="ARBA" id="ARBA00022786"/>
    </source>
</evidence>
<feature type="region of interest" description="Disordered" evidence="5">
    <location>
        <begin position="325"/>
        <end position="361"/>
    </location>
</feature>
<dbReference type="Pfam" id="PF08623">
    <property type="entry name" value="TIP120"/>
    <property type="match status" value="1"/>
</dbReference>
<dbReference type="Pfam" id="PF25782">
    <property type="entry name" value="TPR_CAND1"/>
    <property type="match status" value="1"/>
</dbReference>
<feature type="repeat" description="HEAT" evidence="4">
    <location>
        <begin position="1104"/>
        <end position="1131"/>
    </location>
</feature>
<keyword evidence="8" id="KW-1185">Reference proteome</keyword>
<dbReference type="InterPro" id="IPR039852">
    <property type="entry name" value="CAND1/CAND2"/>
</dbReference>
<accession>A0A139AXV6</accession>
<dbReference type="STRING" id="1344416.A0A139AXV6"/>
<gene>
    <name evidence="7" type="ORF">M427DRAFT_106982</name>
</gene>
<dbReference type="Gene3D" id="1.25.10.10">
    <property type="entry name" value="Leucine-rich Repeat Variant"/>
    <property type="match status" value="1"/>
</dbReference>
<protein>
    <submittedName>
        <fullName evidence="7">TIP120-domain-containing protein</fullName>
    </submittedName>
</protein>
<proteinExistence type="inferred from homology"/>
<feature type="region of interest" description="Disordered" evidence="5">
    <location>
        <begin position="432"/>
        <end position="457"/>
    </location>
</feature>
<dbReference type="SUPFAM" id="SSF48371">
    <property type="entry name" value="ARM repeat"/>
    <property type="match status" value="1"/>
</dbReference>
<evidence type="ECO:0000256" key="2">
    <source>
        <dbReference type="ARBA" id="ARBA00022737"/>
    </source>
</evidence>
<comment type="similarity">
    <text evidence="1">Belongs to the CAND family.</text>
</comment>
<feature type="compositionally biased region" description="Low complexity" evidence="5">
    <location>
        <begin position="106"/>
        <end position="124"/>
    </location>
</feature>
<evidence type="ECO:0000259" key="6">
    <source>
        <dbReference type="Pfam" id="PF08623"/>
    </source>
</evidence>
<evidence type="ECO:0000256" key="4">
    <source>
        <dbReference type="PROSITE-ProRule" id="PRU00103"/>
    </source>
</evidence>
<dbReference type="GO" id="GO:0010265">
    <property type="term" value="P:SCF complex assembly"/>
    <property type="evidence" value="ECO:0007669"/>
    <property type="project" value="InterPro"/>
</dbReference>
<reference evidence="7 8" key="1">
    <citation type="journal article" date="2015" name="Genome Biol. Evol.">
        <title>Phylogenomic analyses indicate that early fungi evolved digesting cell walls of algal ancestors of land plants.</title>
        <authorList>
            <person name="Chang Y."/>
            <person name="Wang S."/>
            <person name="Sekimoto S."/>
            <person name="Aerts A.L."/>
            <person name="Choi C."/>
            <person name="Clum A."/>
            <person name="LaButti K.M."/>
            <person name="Lindquist E.A."/>
            <person name="Yee Ngan C."/>
            <person name="Ohm R.A."/>
            <person name="Salamov A.A."/>
            <person name="Grigoriev I.V."/>
            <person name="Spatafora J.W."/>
            <person name="Berbee M.L."/>
        </authorList>
    </citation>
    <scope>NUCLEOTIDE SEQUENCE [LARGE SCALE GENOMIC DNA]</scope>
    <source>
        <strain evidence="7 8">JEL478</strain>
    </source>
</reference>
<dbReference type="InterPro" id="IPR016024">
    <property type="entry name" value="ARM-type_fold"/>
</dbReference>
<dbReference type="EMBL" id="KQ965732">
    <property type="protein sequence ID" value="KXS21550.1"/>
    <property type="molecule type" value="Genomic_DNA"/>
</dbReference>
<feature type="compositionally biased region" description="Acidic residues" evidence="5">
    <location>
        <begin position="327"/>
        <end position="361"/>
    </location>
</feature>
<organism evidence="7 8">
    <name type="scientific">Gonapodya prolifera (strain JEL478)</name>
    <name type="common">Monoblepharis prolifera</name>
    <dbReference type="NCBI Taxonomy" id="1344416"/>
    <lineage>
        <taxon>Eukaryota</taxon>
        <taxon>Fungi</taxon>
        <taxon>Fungi incertae sedis</taxon>
        <taxon>Chytridiomycota</taxon>
        <taxon>Chytridiomycota incertae sedis</taxon>
        <taxon>Monoblepharidomycetes</taxon>
        <taxon>Monoblepharidales</taxon>
        <taxon>Gonapodyaceae</taxon>
        <taxon>Gonapodya</taxon>
    </lineage>
</organism>
<feature type="region of interest" description="Disordered" evidence="5">
    <location>
        <begin position="106"/>
        <end position="139"/>
    </location>
</feature>
<dbReference type="PANTHER" id="PTHR12696">
    <property type="entry name" value="TIP120"/>
    <property type="match status" value="1"/>
</dbReference>
<dbReference type="InterPro" id="IPR011989">
    <property type="entry name" value="ARM-like"/>
</dbReference>
<evidence type="ECO:0000313" key="7">
    <source>
        <dbReference type="EMBL" id="KXS21550.1"/>
    </source>
</evidence>
<evidence type="ECO:0000313" key="8">
    <source>
        <dbReference type="Proteomes" id="UP000070544"/>
    </source>
</evidence>
<dbReference type="InterPro" id="IPR021133">
    <property type="entry name" value="HEAT_type_2"/>
</dbReference>
<evidence type="ECO:0000256" key="5">
    <source>
        <dbReference type="SAM" id="MobiDB-lite"/>
    </source>
</evidence>
<dbReference type="PROSITE" id="PS50077">
    <property type="entry name" value="HEAT_REPEAT"/>
    <property type="match status" value="1"/>
</dbReference>
<dbReference type="OrthoDB" id="6260732at2759"/>